<name>A0ABQ9G6S4_9NEOP</name>
<organism evidence="1 2">
    <name type="scientific">Dryococelus australis</name>
    <dbReference type="NCBI Taxonomy" id="614101"/>
    <lineage>
        <taxon>Eukaryota</taxon>
        <taxon>Metazoa</taxon>
        <taxon>Ecdysozoa</taxon>
        <taxon>Arthropoda</taxon>
        <taxon>Hexapoda</taxon>
        <taxon>Insecta</taxon>
        <taxon>Pterygota</taxon>
        <taxon>Neoptera</taxon>
        <taxon>Polyneoptera</taxon>
        <taxon>Phasmatodea</taxon>
        <taxon>Verophasmatodea</taxon>
        <taxon>Anareolatae</taxon>
        <taxon>Phasmatidae</taxon>
        <taxon>Eurycanthinae</taxon>
        <taxon>Dryococelus</taxon>
    </lineage>
</organism>
<dbReference type="EMBL" id="JARBHB010000016">
    <property type="protein sequence ID" value="KAJ8866716.1"/>
    <property type="molecule type" value="Genomic_DNA"/>
</dbReference>
<dbReference type="Proteomes" id="UP001159363">
    <property type="component" value="Chromosome 15"/>
</dbReference>
<reference evidence="1 2" key="1">
    <citation type="submission" date="2023-02" db="EMBL/GenBank/DDBJ databases">
        <title>LHISI_Scaffold_Assembly.</title>
        <authorList>
            <person name="Stuart O.P."/>
            <person name="Cleave R."/>
            <person name="Magrath M.J.L."/>
            <person name="Mikheyev A.S."/>
        </authorList>
    </citation>
    <scope>NUCLEOTIDE SEQUENCE [LARGE SCALE GENOMIC DNA]</scope>
    <source>
        <strain evidence="1">Daus_M_001</strain>
        <tissue evidence="1">Leg muscle</tissue>
    </source>
</reference>
<comment type="caution">
    <text evidence="1">The sequence shown here is derived from an EMBL/GenBank/DDBJ whole genome shotgun (WGS) entry which is preliminary data.</text>
</comment>
<evidence type="ECO:0000313" key="2">
    <source>
        <dbReference type="Proteomes" id="UP001159363"/>
    </source>
</evidence>
<keyword evidence="2" id="KW-1185">Reference proteome</keyword>
<gene>
    <name evidence="1" type="ORF">PR048_032577</name>
</gene>
<proteinExistence type="predicted"/>
<protein>
    <submittedName>
        <fullName evidence="1">Uncharacterized protein</fullName>
    </submittedName>
</protein>
<sequence length="117" mass="13401">MTKWNVLDAIRSIAVSWEQITPQAIAVCFRHSGFHHNYCDVTNEDEVDVEDELPEPNAWNQLIDNNITVDCQFHGKFQFRGRTRKPHGQQHCALEALDALNYFRRASNASIADLAAF</sequence>
<evidence type="ECO:0000313" key="1">
    <source>
        <dbReference type="EMBL" id="KAJ8866716.1"/>
    </source>
</evidence>
<accession>A0ABQ9G6S4</accession>